<dbReference type="GO" id="GO:0046872">
    <property type="term" value="F:metal ion binding"/>
    <property type="evidence" value="ECO:0007669"/>
    <property type="project" value="UniProtKB-KW"/>
</dbReference>
<dbReference type="Gene3D" id="3.30.70.20">
    <property type="match status" value="1"/>
</dbReference>
<dbReference type="PANTHER" id="PTHR43673">
    <property type="entry name" value="NAD(P)H NITROREDUCTASE YDGI-RELATED"/>
    <property type="match status" value="1"/>
</dbReference>
<dbReference type="PROSITE" id="PS51379">
    <property type="entry name" value="4FE4S_FER_2"/>
    <property type="match status" value="2"/>
</dbReference>
<sequence length="261" mass="28316">MTLITVDQALCARDGICRDVCPVGCIDMDRASGLPQETPDPACIACGHCVAACPHGALSNSQVDAAACLRQPTDLPGEASLRSLLLARRSVRAYRRKPVERSLLAELLETARRAPTASNSQHVHWIACADKDRVHEMAQLGARWMRAVGLRPRLVELWDKGRDVVMRGAPAFVGAWTPADYPWGAVDSSIALTYLELHAATAGLGACWAGLLTAAARQQPELRALLGLQDGQTLHGGLMLGWPRHAYRLVPPRREARVAWV</sequence>
<dbReference type="InterPro" id="IPR000415">
    <property type="entry name" value="Nitroreductase-like"/>
</dbReference>
<name>A0A6V8LTG7_9BACT</name>
<evidence type="ECO:0000256" key="3">
    <source>
        <dbReference type="ARBA" id="ARBA00023002"/>
    </source>
</evidence>
<dbReference type="SUPFAM" id="SSF54862">
    <property type="entry name" value="4Fe-4S ferredoxins"/>
    <property type="match status" value="1"/>
</dbReference>
<keyword evidence="4" id="KW-0408">Iron</keyword>
<dbReference type="AlphaFoldDB" id="A0A6V8LTG7"/>
<accession>A0A6V8LTG7</accession>
<dbReference type="GO" id="GO:0051536">
    <property type="term" value="F:iron-sulfur cluster binding"/>
    <property type="evidence" value="ECO:0007669"/>
    <property type="project" value="UniProtKB-KW"/>
</dbReference>
<feature type="domain" description="4Fe-4S ferredoxin-type" evidence="6">
    <location>
        <begin position="33"/>
        <end position="63"/>
    </location>
</feature>
<reference evidence="7 8" key="2">
    <citation type="submission" date="2020-05" db="EMBL/GenBank/DDBJ databases">
        <title>Draft genome sequence of Desulfovibrio sp. strainFSS-1.</title>
        <authorList>
            <person name="Shimoshige H."/>
            <person name="Kobayashi H."/>
            <person name="Maekawa T."/>
        </authorList>
    </citation>
    <scope>NUCLEOTIDE SEQUENCE [LARGE SCALE GENOMIC DNA]</scope>
    <source>
        <strain evidence="7 8">SIID29052-01</strain>
    </source>
</reference>
<dbReference type="RefSeq" id="WP_173082831.1">
    <property type="nucleotide sequence ID" value="NZ_BLTE01000005.1"/>
</dbReference>
<organism evidence="7 8">
    <name type="scientific">Fundidesulfovibrio magnetotacticus</name>
    <dbReference type="NCBI Taxonomy" id="2730080"/>
    <lineage>
        <taxon>Bacteria</taxon>
        <taxon>Pseudomonadati</taxon>
        <taxon>Thermodesulfobacteriota</taxon>
        <taxon>Desulfovibrionia</taxon>
        <taxon>Desulfovibrionales</taxon>
        <taxon>Desulfovibrionaceae</taxon>
        <taxon>Fundidesulfovibrio</taxon>
    </lineage>
</organism>
<keyword evidence="2" id="KW-0479">Metal-binding</keyword>
<dbReference type="CDD" id="cd02143">
    <property type="entry name" value="nitroreductase_FeS-like"/>
    <property type="match status" value="1"/>
</dbReference>
<evidence type="ECO:0000256" key="2">
    <source>
        <dbReference type="ARBA" id="ARBA00022723"/>
    </source>
</evidence>
<keyword evidence="3 7" id="KW-0560">Oxidoreductase</keyword>
<dbReference type="GO" id="GO:0016491">
    <property type="term" value="F:oxidoreductase activity"/>
    <property type="evidence" value="ECO:0007669"/>
    <property type="project" value="UniProtKB-KW"/>
</dbReference>
<evidence type="ECO:0000256" key="4">
    <source>
        <dbReference type="ARBA" id="ARBA00023004"/>
    </source>
</evidence>
<keyword evidence="8" id="KW-1185">Reference proteome</keyword>
<dbReference type="PANTHER" id="PTHR43673:SF10">
    <property type="entry name" value="NADH DEHYDROGENASE_NAD(P)H NITROREDUCTASE XCC3605-RELATED"/>
    <property type="match status" value="1"/>
</dbReference>
<dbReference type="EC" id="1.6.5.11" evidence="7"/>
<dbReference type="InterPro" id="IPR017896">
    <property type="entry name" value="4Fe4S_Fe-S-bd"/>
</dbReference>
<dbReference type="Proteomes" id="UP000494245">
    <property type="component" value="Unassembled WGS sequence"/>
</dbReference>
<evidence type="ECO:0000313" key="8">
    <source>
        <dbReference type="Proteomes" id="UP000494245"/>
    </source>
</evidence>
<protein>
    <submittedName>
        <fullName evidence="7">NAD(P)H-quinone oxidoreductase subunit I, chloroplastic</fullName>
        <ecNumber evidence="7">1.6.5.11</ecNumber>
    </submittedName>
</protein>
<comment type="caution">
    <text evidence="7">The sequence shown here is derived from an EMBL/GenBank/DDBJ whole genome shotgun (WGS) entry which is preliminary data.</text>
</comment>
<evidence type="ECO:0000256" key="5">
    <source>
        <dbReference type="ARBA" id="ARBA00023014"/>
    </source>
</evidence>
<gene>
    <name evidence="7" type="primary">ndhI_4</name>
    <name evidence="7" type="ORF">NNJEOMEG_01452</name>
</gene>
<dbReference type="SUPFAM" id="SSF55469">
    <property type="entry name" value="FMN-dependent nitroreductase-like"/>
    <property type="match status" value="1"/>
</dbReference>
<proteinExistence type="inferred from homology"/>
<comment type="similarity">
    <text evidence="1">Belongs to the nitroreductase family.</text>
</comment>
<feature type="domain" description="4Fe-4S ferredoxin-type" evidence="6">
    <location>
        <begin position="2"/>
        <end position="31"/>
    </location>
</feature>
<dbReference type="Gene3D" id="3.40.109.10">
    <property type="entry name" value="NADH Oxidase"/>
    <property type="match status" value="1"/>
</dbReference>
<evidence type="ECO:0000313" key="7">
    <source>
        <dbReference type="EMBL" id="GFK93618.1"/>
    </source>
</evidence>
<dbReference type="EMBL" id="BLTE01000005">
    <property type="protein sequence ID" value="GFK93618.1"/>
    <property type="molecule type" value="Genomic_DNA"/>
</dbReference>
<evidence type="ECO:0000259" key="6">
    <source>
        <dbReference type="PROSITE" id="PS51379"/>
    </source>
</evidence>
<dbReference type="InterPro" id="IPR017900">
    <property type="entry name" value="4Fe4S_Fe_S_CS"/>
</dbReference>
<dbReference type="Pfam" id="PF13237">
    <property type="entry name" value="Fer4_10"/>
    <property type="match status" value="1"/>
</dbReference>
<dbReference type="InterPro" id="IPR029479">
    <property type="entry name" value="Nitroreductase"/>
</dbReference>
<keyword evidence="5" id="KW-0411">Iron-sulfur</keyword>
<dbReference type="PROSITE" id="PS00198">
    <property type="entry name" value="4FE4S_FER_1"/>
    <property type="match status" value="1"/>
</dbReference>
<dbReference type="Pfam" id="PF00881">
    <property type="entry name" value="Nitroreductase"/>
    <property type="match status" value="1"/>
</dbReference>
<evidence type="ECO:0000256" key="1">
    <source>
        <dbReference type="ARBA" id="ARBA00007118"/>
    </source>
</evidence>
<reference evidence="7 8" key="1">
    <citation type="submission" date="2020-04" db="EMBL/GenBank/DDBJ databases">
        <authorList>
            <consortium name="Desulfovibrio sp. FSS-1 genome sequencing consortium"/>
            <person name="Shimoshige H."/>
            <person name="Kobayashi H."/>
            <person name="Maekawa T."/>
        </authorList>
    </citation>
    <scope>NUCLEOTIDE SEQUENCE [LARGE SCALE GENOMIC DNA]</scope>
    <source>
        <strain evidence="7 8">SIID29052-01</strain>
    </source>
</reference>